<sequence>MAERSATRAVARPALGRSKPAAAAVSMPAFVPGPRPPNPVPVVPVVVPVPMPVPVVPVPTPGVKVPEVPPTVPPVVGVIVPTALYKQGNAVSIVGKSSQKNLKV</sequence>
<keyword evidence="2" id="KW-1185">Reference proteome</keyword>
<evidence type="ECO:0000313" key="2">
    <source>
        <dbReference type="Proteomes" id="UP000604825"/>
    </source>
</evidence>
<dbReference type="AlphaFoldDB" id="A0A811NE86"/>
<reference evidence="1" key="1">
    <citation type="submission" date="2020-10" db="EMBL/GenBank/DDBJ databases">
        <authorList>
            <person name="Han B."/>
            <person name="Lu T."/>
            <person name="Zhao Q."/>
            <person name="Huang X."/>
            <person name="Zhao Y."/>
        </authorList>
    </citation>
    <scope>NUCLEOTIDE SEQUENCE</scope>
</reference>
<protein>
    <submittedName>
        <fullName evidence="1">Uncharacterized protein</fullName>
    </submittedName>
</protein>
<dbReference type="EMBL" id="CAJGYO010000004">
    <property type="protein sequence ID" value="CAD6223188.1"/>
    <property type="molecule type" value="Genomic_DNA"/>
</dbReference>
<evidence type="ECO:0000313" key="1">
    <source>
        <dbReference type="EMBL" id="CAD6223188.1"/>
    </source>
</evidence>
<name>A0A811NE86_9POAL</name>
<accession>A0A811NE86</accession>
<proteinExistence type="predicted"/>
<gene>
    <name evidence="1" type="ORF">NCGR_LOCUS15617</name>
</gene>
<dbReference type="Proteomes" id="UP000604825">
    <property type="component" value="Unassembled WGS sequence"/>
</dbReference>
<comment type="caution">
    <text evidence="1">The sequence shown here is derived from an EMBL/GenBank/DDBJ whole genome shotgun (WGS) entry which is preliminary data.</text>
</comment>
<organism evidence="1 2">
    <name type="scientific">Miscanthus lutarioriparius</name>
    <dbReference type="NCBI Taxonomy" id="422564"/>
    <lineage>
        <taxon>Eukaryota</taxon>
        <taxon>Viridiplantae</taxon>
        <taxon>Streptophyta</taxon>
        <taxon>Embryophyta</taxon>
        <taxon>Tracheophyta</taxon>
        <taxon>Spermatophyta</taxon>
        <taxon>Magnoliopsida</taxon>
        <taxon>Liliopsida</taxon>
        <taxon>Poales</taxon>
        <taxon>Poaceae</taxon>
        <taxon>PACMAD clade</taxon>
        <taxon>Panicoideae</taxon>
        <taxon>Andropogonodae</taxon>
        <taxon>Andropogoneae</taxon>
        <taxon>Saccharinae</taxon>
        <taxon>Miscanthus</taxon>
    </lineage>
</organism>